<keyword evidence="1" id="KW-0472">Membrane</keyword>
<organism evidence="2 3">
    <name type="scientific">Chitiniphilus shinanonensis</name>
    <dbReference type="NCBI Taxonomy" id="553088"/>
    <lineage>
        <taxon>Bacteria</taxon>
        <taxon>Pseudomonadati</taxon>
        <taxon>Pseudomonadota</taxon>
        <taxon>Betaproteobacteria</taxon>
        <taxon>Neisseriales</taxon>
        <taxon>Chitinibacteraceae</taxon>
        <taxon>Chitiniphilus</taxon>
    </lineage>
</organism>
<dbReference type="SUPFAM" id="SSF74653">
    <property type="entry name" value="TolA/TonB C-terminal domain"/>
    <property type="match status" value="1"/>
</dbReference>
<accession>A0ABQ6BR67</accession>
<proteinExistence type="predicted"/>
<name>A0ABQ6BR67_9NEIS</name>
<gene>
    <name evidence="2" type="ORF">GCM10007860_01540</name>
</gene>
<comment type="caution">
    <text evidence="2">The sequence shown here is derived from an EMBL/GenBank/DDBJ whole genome shotgun (WGS) entry which is preliminary data.</text>
</comment>
<dbReference type="Gene3D" id="3.30.1150.10">
    <property type="match status" value="1"/>
</dbReference>
<keyword evidence="3" id="KW-1185">Reference proteome</keyword>
<keyword evidence="1" id="KW-0812">Transmembrane</keyword>
<feature type="transmembrane region" description="Helical" evidence="1">
    <location>
        <begin position="14"/>
        <end position="36"/>
    </location>
</feature>
<dbReference type="PROSITE" id="PS51257">
    <property type="entry name" value="PROKAR_LIPOPROTEIN"/>
    <property type="match status" value="1"/>
</dbReference>
<protein>
    <recommendedName>
        <fullName evidence="4">TonB C-terminal domain-containing protein</fullName>
    </recommendedName>
</protein>
<evidence type="ECO:0000256" key="1">
    <source>
        <dbReference type="SAM" id="Phobius"/>
    </source>
</evidence>
<keyword evidence="1" id="KW-1133">Transmembrane helix</keyword>
<evidence type="ECO:0000313" key="2">
    <source>
        <dbReference type="EMBL" id="GLS03011.1"/>
    </source>
</evidence>
<evidence type="ECO:0000313" key="3">
    <source>
        <dbReference type="Proteomes" id="UP001156836"/>
    </source>
</evidence>
<sequence length="206" mass="22358">MPADPLKPSPSPSYLLALAGCWSISLHLLIGLGMALHPTVWVPHSIPAPLEIHLQPKAKPSLQKEVFATAPAQPIAPAVVTPPKEKPAQQHVLIASTLPAWEGGLPKWLTTDSGQVNTRQYVEADAIVEPDFQLPPRDADAPPLIELDVSISERGEVENVEVISSVLEGRQTAAIVRQVYRTLFTPAREDGRPVPSVKRLTDPPRE</sequence>
<dbReference type="Proteomes" id="UP001156836">
    <property type="component" value="Unassembled WGS sequence"/>
</dbReference>
<evidence type="ECO:0008006" key="4">
    <source>
        <dbReference type="Google" id="ProtNLM"/>
    </source>
</evidence>
<dbReference type="EMBL" id="BSOZ01000001">
    <property type="protein sequence ID" value="GLS03011.1"/>
    <property type="molecule type" value="Genomic_DNA"/>
</dbReference>
<reference evidence="3" key="1">
    <citation type="journal article" date="2019" name="Int. J. Syst. Evol. Microbiol.">
        <title>The Global Catalogue of Microorganisms (GCM) 10K type strain sequencing project: providing services to taxonomists for standard genome sequencing and annotation.</title>
        <authorList>
            <consortium name="The Broad Institute Genomics Platform"/>
            <consortium name="The Broad Institute Genome Sequencing Center for Infectious Disease"/>
            <person name="Wu L."/>
            <person name="Ma J."/>
        </authorList>
    </citation>
    <scope>NUCLEOTIDE SEQUENCE [LARGE SCALE GENOMIC DNA]</scope>
    <source>
        <strain evidence="3">NBRC 104970</strain>
    </source>
</reference>